<feature type="transmembrane region" description="Helical" evidence="1">
    <location>
        <begin position="98"/>
        <end position="120"/>
    </location>
</feature>
<evidence type="ECO:0000313" key="2">
    <source>
        <dbReference type="EMBL" id="GLI27422.1"/>
    </source>
</evidence>
<dbReference type="RefSeq" id="WP_281883952.1">
    <property type="nucleotide sequence ID" value="NZ_BSDP01000001.1"/>
</dbReference>
<feature type="transmembrane region" description="Helical" evidence="1">
    <location>
        <begin position="65"/>
        <end position="86"/>
    </location>
</feature>
<gene>
    <name evidence="2" type="ORF">ARHIZOSPH14_16640</name>
</gene>
<keyword evidence="1" id="KW-1133">Transmembrane helix</keyword>
<comment type="caution">
    <text evidence="2">The sequence shown here is derived from an EMBL/GenBank/DDBJ whole genome shotgun (WGS) entry which is preliminary data.</text>
</comment>
<dbReference type="InterPro" id="IPR009339">
    <property type="entry name" value="DUF998"/>
</dbReference>
<dbReference type="EMBL" id="BSDP01000001">
    <property type="protein sequence ID" value="GLI27422.1"/>
    <property type="molecule type" value="Genomic_DNA"/>
</dbReference>
<accession>A0A9W6FR89</accession>
<evidence type="ECO:0000256" key="1">
    <source>
        <dbReference type="SAM" id="Phobius"/>
    </source>
</evidence>
<keyword evidence="1" id="KW-0812">Transmembrane</keyword>
<evidence type="ECO:0008006" key="4">
    <source>
        <dbReference type="Google" id="ProtNLM"/>
    </source>
</evidence>
<dbReference type="Pfam" id="PF06197">
    <property type="entry name" value="DUF998"/>
    <property type="match status" value="1"/>
</dbReference>
<evidence type="ECO:0000313" key="3">
    <source>
        <dbReference type="Proteomes" id="UP001144396"/>
    </source>
</evidence>
<feature type="transmembrane region" description="Helical" evidence="1">
    <location>
        <begin position="24"/>
        <end position="45"/>
    </location>
</feature>
<keyword evidence="3" id="KW-1185">Reference proteome</keyword>
<feature type="transmembrane region" description="Helical" evidence="1">
    <location>
        <begin position="140"/>
        <end position="160"/>
    </location>
</feature>
<organism evidence="2 3">
    <name type="scientific">Agromyces rhizosphaerae</name>
    <dbReference type="NCBI Taxonomy" id="88374"/>
    <lineage>
        <taxon>Bacteria</taxon>
        <taxon>Bacillati</taxon>
        <taxon>Actinomycetota</taxon>
        <taxon>Actinomycetes</taxon>
        <taxon>Micrococcales</taxon>
        <taxon>Microbacteriaceae</taxon>
        <taxon>Agromyces</taxon>
    </lineage>
</organism>
<reference evidence="2" key="1">
    <citation type="submission" date="2022-12" db="EMBL/GenBank/DDBJ databases">
        <title>Reference genome sequencing for broad-spectrum identification of bacterial and archaeal isolates by mass spectrometry.</title>
        <authorList>
            <person name="Sekiguchi Y."/>
            <person name="Tourlousse D.M."/>
        </authorList>
    </citation>
    <scope>NUCLEOTIDE SEQUENCE</scope>
    <source>
        <strain evidence="2">14</strain>
    </source>
</reference>
<name>A0A9W6FR89_9MICO</name>
<sequence length="228" mass="23393">MEPRTDSATDAVAARLATRRTRSLLRCGALAGPIFIAVVVIQMATREGFDLARHPISLLAAGHGGWVQAANFVLAGVLAFTSAFGIARAIPTGPGRRWAPLLVGVFGVGLVIGGVFPAGAALGFPPGTPDGIPSEVEFPAVLHAVAPPIAFTAIVIAALVVGRRLATEDRRVAAGLTIAVAVIGYALSLPFGPAASIRLFIGIALVFGWLTWWTSSLARSAGAADLSR</sequence>
<keyword evidence="1" id="KW-0472">Membrane</keyword>
<protein>
    <recommendedName>
        <fullName evidence="4">DUF998 domain-containing protein</fullName>
    </recommendedName>
</protein>
<proteinExistence type="predicted"/>
<dbReference type="AlphaFoldDB" id="A0A9W6FR89"/>
<feature type="transmembrane region" description="Helical" evidence="1">
    <location>
        <begin position="172"/>
        <end position="191"/>
    </location>
</feature>
<dbReference type="Proteomes" id="UP001144396">
    <property type="component" value="Unassembled WGS sequence"/>
</dbReference>
<feature type="transmembrane region" description="Helical" evidence="1">
    <location>
        <begin position="197"/>
        <end position="218"/>
    </location>
</feature>